<gene>
    <name evidence="1" type="ORF">SAMN06265376_1011320</name>
</gene>
<reference evidence="1 2" key="1">
    <citation type="submission" date="2017-06" db="EMBL/GenBank/DDBJ databases">
        <authorList>
            <person name="Kim H.J."/>
            <person name="Triplett B.A."/>
        </authorList>
    </citation>
    <scope>NUCLEOTIDE SEQUENCE [LARGE SCALE GENOMIC DNA]</scope>
    <source>
        <strain evidence="1 2">DSM 25597</strain>
    </source>
</reference>
<evidence type="ECO:0000313" key="1">
    <source>
        <dbReference type="EMBL" id="SNR48682.1"/>
    </source>
</evidence>
<dbReference type="AlphaFoldDB" id="A0A238WQ67"/>
<dbReference type="OrthoDB" id="1441658at2"/>
<protein>
    <submittedName>
        <fullName evidence="1">Uncharacterized protein</fullName>
    </submittedName>
</protein>
<keyword evidence="2" id="KW-1185">Reference proteome</keyword>
<organism evidence="1 2">
    <name type="scientific">Dokdonia pacifica</name>
    <dbReference type="NCBI Taxonomy" id="1627892"/>
    <lineage>
        <taxon>Bacteria</taxon>
        <taxon>Pseudomonadati</taxon>
        <taxon>Bacteroidota</taxon>
        <taxon>Flavobacteriia</taxon>
        <taxon>Flavobacteriales</taxon>
        <taxon>Flavobacteriaceae</taxon>
        <taxon>Dokdonia</taxon>
    </lineage>
</organism>
<dbReference type="Proteomes" id="UP000198379">
    <property type="component" value="Unassembled WGS sequence"/>
</dbReference>
<dbReference type="EMBL" id="FZNY01000001">
    <property type="protein sequence ID" value="SNR48682.1"/>
    <property type="molecule type" value="Genomic_DNA"/>
</dbReference>
<name>A0A238WQ67_9FLAO</name>
<accession>A0A238WQ67</accession>
<dbReference type="RefSeq" id="WP_089370602.1">
    <property type="nucleotide sequence ID" value="NZ_BMEP01000003.1"/>
</dbReference>
<proteinExistence type="predicted"/>
<evidence type="ECO:0000313" key="2">
    <source>
        <dbReference type="Proteomes" id="UP000198379"/>
    </source>
</evidence>
<sequence length="136" mass="16388">MRNTILLSKEYISKEEVLQKLKQLGEKYQYRINDVDALDLNDIDFYRDISDEETYSIGFWVIDKSRFFEDVYEIDSNNYYISIFITHHSEMLSELNILLKDIMTQYPEMNVTDEFYEDFYNIEDINSGNIAAWLKE</sequence>